<dbReference type="AlphaFoldDB" id="A0A2P5C7C0"/>
<dbReference type="PANTHER" id="PTHR47926">
    <property type="entry name" value="PENTATRICOPEPTIDE REPEAT-CONTAINING PROTEIN"/>
    <property type="match status" value="1"/>
</dbReference>
<feature type="repeat" description="PPR" evidence="2">
    <location>
        <begin position="91"/>
        <end position="125"/>
    </location>
</feature>
<protein>
    <submittedName>
        <fullName evidence="3">Pentatricopeptide repeat</fullName>
    </submittedName>
</protein>
<dbReference type="GO" id="GO:0003723">
    <property type="term" value="F:RNA binding"/>
    <property type="evidence" value="ECO:0007669"/>
    <property type="project" value="InterPro"/>
</dbReference>
<dbReference type="InterPro" id="IPR046960">
    <property type="entry name" value="PPR_At4g14850-like_plant"/>
</dbReference>
<evidence type="ECO:0000256" key="2">
    <source>
        <dbReference type="PROSITE-ProRule" id="PRU00708"/>
    </source>
</evidence>
<comment type="caution">
    <text evidence="3">The sequence shown here is derived from an EMBL/GenBank/DDBJ whole genome shotgun (WGS) entry which is preliminary data.</text>
</comment>
<name>A0A2P5C7C0_PARAD</name>
<dbReference type="Gene3D" id="1.25.40.10">
    <property type="entry name" value="Tetratricopeptide repeat domain"/>
    <property type="match status" value="1"/>
</dbReference>
<dbReference type="OrthoDB" id="185373at2759"/>
<sequence length="182" mass="20132">MAAPLFLHHIKPPLSSYNSPFCKPNLAAVAAAARNAQTCPSSSKFTPRCSGPALFFDAFTAAKIIAFCALDEDNGSLPYARLVFAQIPNPTTYTCNSIIRGYTNRDWPLEAILFYREIISDGFEPDRFTFPSLFKSSGDLREGKQRHCQSTKLGLASDSYIQNTLLELRMFGFCSNGVRQNG</sequence>
<dbReference type="GO" id="GO:0009451">
    <property type="term" value="P:RNA modification"/>
    <property type="evidence" value="ECO:0007669"/>
    <property type="project" value="InterPro"/>
</dbReference>
<dbReference type="EMBL" id="JXTB01000165">
    <property type="protein sequence ID" value="PON56952.1"/>
    <property type="molecule type" value="Genomic_DNA"/>
</dbReference>
<keyword evidence="1" id="KW-0677">Repeat</keyword>
<dbReference type="PROSITE" id="PS51375">
    <property type="entry name" value="PPR"/>
    <property type="match status" value="1"/>
</dbReference>
<reference evidence="4" key="1">
    <citation type="submission" date="2016-06" db="EMBL/GenBank/DDBJ databases">
        <title>Parallel loss of symbiosis genes in relatives of nitrogen-fixing non-legume Parasponia.</title>
        <authorList>
            <person name="Van Velzen R."/>
            <person name="Holmer R."/>
            <person name="Bu F."/>
            <person name="Rutten L."/>
            <person name="Van Zeijl A."/>
            <person name="Liu W."/>
            <person name="Santuari L."/>
            <person name="Cao Q."/>
            <person name="Sharma T."/>
            <person name="Shen D."/>
            <person name="Roswanjaya Y."/>
            <person name="Wardhani T."/>
            <person name="Kalhor M.S."/>
            <person name="Jansen J."/>
            <person name="Van den Hoogen J."/>
            <person name="Gungor B."/>
            <person name="Hartog M."/>
            <person name="Hontelez J."/>
            <person name="Verver J."/>
            <person name="Yang W.-C."/>
            <person name="Schijlen E."/>
            <person name="Repin R."/>
            <person name="Schilthuizen M."/>
            <person name="Schranz E."/>
            <person name="Heidstra R."/>
            <person name="Miyata K."/>
            <person name="Fedorova E."/>
            <person name="Kohlen W."/>
            <person name="Bisseling T."/>
            <person name="Smit S."/>
            <person name="Geurts R."/>
        </authorList>
    </citation>
    <scope>NUCLEOTIDE SEQUENCE [LARGE SCALE GENOMIC DNA]</scope>
    <source>
        <strain evidence="4">cv. WU1-14</strain>
    </source>
</reference>
<dbReference type="NCBIfam" id="TIGR00756">
    <property type="entry name" value="PPR"/>
    <property type="match status" value="1"/>
</dbReference>
<gene>
    <name evidence="3" type="ORF">PanWU01x14_178180</name>
</gene>
<organism evidence="3 4">
    <name type="scientific">Parasponia andersonii</name>
    <name type="common">Sponia andersonii</name>
    <dbReference type="NCBI Taxonomy" id="3476"/>
    <lineage>
        <taxon>Eukaryota</taxon>
        <taxon>Viridiplantae</taxon>
        <taxon>Streptophyta</taxon>
        <taxon>Embryophyta</taxon>
        <taxon>Tracheophyta</taxon>
        <taxon>Spermatophyta</taxon>
        <taxon>Magnoliopsida</taxon>
        <taxon>eudicotyledons</taxon>
        <taxon>Gunneridae</taxon>
        <taxon>Pentapetalae</taxon>
        <taxon>rosids</taxon>
        <taxon>fabids</taxon>
        <taxon>Rosales</taxon>
        <taxon>Cannabaceae</taxon>
        <taxon>Parasponia</taxon>
    </lineage>
</organism>
<accession>A0A2P5C7C0</accession>
<evidence type="ECO:0000313" key="4">
    <source>
        <dbReference type="Proteomes" id="UP000237105"/>
    </source>
</evidence>
<keyword evidence="4" id="KW-1185">Reference proteome</keyword>
<dbReference type="Proteomes" id="UP000237105">
    <property type="component" value="Unassembled WGS sequence"/>
</dbReference>
<proteinExistence type="predicted"/>
<evidence type="ECO:0000313" key="3">
    <source>
        <dbReference type="EMBL" id="PON56952.1"/>
    </source>
</evidence>
<dbReference type="InterPro" id="IPR002885">
    <property type="entry name" value="PPR_rpt"/>
</dbReference>
<evidence type="ECO:0000256" key="1">
    <source>
        <dbReference type="ARBA" id="ARBA00022737"/>
    </source>
</evidence>
<dbReference type="InterPro" id="IPR011990">
    <property type="entry name" value="TPR-like_helical_dom_sf"/>
</dbReference>
<dbReference type="STRING" id="3476.A0A2P5C7C0"/>